<comment type="caution">
    <text evidence="2">The sequence shown here is derived from an EMBL/GenBank/DDBJ whole genome shotgun (WGS) entry which is preliminary data.</text>
</comment>
<name>A0A091ASG9_9GAMM</name>
<dbReference type="Proteomes" id="UP000029385">
    <property type="component" value="Unassembled WGS sequence"/>
</dbReference>
<accession>A0A091ASG9</accession>
<protein>
    <submittedName>
        <fullName evidence="2">Peptidase M15</fullName>
    </submittedName>
</protein>
<gene>
    <name evidence="2" type="ORF">N789_14175</name>
</gene>
<evidence type="ECO:0000313" key="3">
    <source>
        <dbReference type="Proteomes" id="UP000029385"/>
    </source>
</evidence>
<dbReference type="Pfam" id="PF13539">
    <property type="entry name" value="Peptidase_M15_4"/>
    <property type="match status" value="1"/>
</dbReference>
<dbReference type="eggNOG" id="COG3108">
    <property type="taxonomic scope" value="Bacteria"/>
</dbReference>
<dbReference type="RefSeq" id="WP_022970477.1">
    <property type="nucleotide sequence ID" value="NZ_ATVD01000008.1"/>
</dbReference>
<dbReference type="AlphaFoldDB" id="A0A091ASG9"/>
<evidence type="ECO:0000259" key="1">
    <source>
        <dbReference type="Pfam" id="PF13539"/>
    </source>
</evidence>
<dbReference type="CDD" id="cd14845">
    <property type="entry name" value="L-Ala-D-Glu_peptidase_like"/>
    <property type="match status" value="1"/>
</dbReference>
<reference evidence="2 3" key="1">
    <citation type="submission" date="2013-09" db="EMBL/GenBank/DDBJ databases">
        <title>Genome sequencing of Arenimonas oryziterrae.</title>
        <authorList>
            <person name="Chen F."/>
            <person name="Wang G."/>
        </authorList>
    </citation>
    <scope>NUCLEOTIDE SEQUENCE [LARGE SCALE GENOMIC DNA]</scope>
    <source>
        <strain evidence="2 3">YC6267</strain>
    </source>
</reference>
<feature type="domain" description="Peptidase M15C" evidence="1">
    <location>
        <begin position="54"/>
        <end position="124"/>
    </location>
</feature>
<dbReference type="Gene3D" id="3.30.1380.10">
    <property type="match status" value="1"/>
</dbReference>
<dbReference type="PATRIC" id="fig|1121015.4.peg.2302"/>
<dbReference type="SUPFAM" id="SSF55166">
    <property type="entry name" value="Hedgehog/DD-peptidase"/>
    <property type="match status" value="1"/>
</dbReference>
<dbReference type="InterPro" id="IPR009045">
    <property type="entry name" value="Zn_M74/Hedgehog-like"/>
</dbReference>
<dbReference type="STRING" id="1121015.GCA_000420545_02888"/>
<keyword evidence="3" id="KW-1185">Reference proteome</keyword>
<proteinExistence type="predicted"/>
<dbReference type="GO" id="GO:0008233">
    <property type="term" value="F:peptidase activity"/>
    <property type="evidence" value="ECO:0007669"/>
    <property type="project" value="InterPro"/>
</dbReference>
<organism evidence="2 3">
    <name type="scientific">Arenimonas oryziterrae DSM 21050 = YC6267</name>
    <dbReference type="NCBI Taxonomy" id="1121015"/>
    <lineage>
        <taxon>Bacteria</taxon>
        <taxon>Pseudomonadati</taxon>
        <taxon>Pseudomonadota</taxon>
        <taxon>Gammaproteobacteria</taxon>
        <taxon>Lysobacterales</taxon>
        <taxon>Lysobacteraceae</taxon>
        <taxon>Arenimonas</taxon>
    </lineage>
</organism>
<sequence length="131" mass="15075">MNLSPRDLQRLQGVHADLVRVVQRAAQDSPMPFVVLEGLRTRERQAQLLRQGATKTMNSRHITGHAVDLAPLNDLDGDGDLDISWRWPHYFELAKHIKAAAMLEGIEIEWGGDWREFKDGPHWQLTRRSYP</sequence>
<evidence type="ECO:0000313" key="2">
    <source>
        <dbReference type="EMBL" id="KFN42311.1"/>
    </source>
</evidence>
<dbReference type="EMBL" id="AVCI01000011">
    <property type="protein sequence ID" value="KFN42311.1"/>
    <property type="molecule type" value="Genomic_DNA"/>
</dbReference>
<dbReference type="InterPro" id="IPR039561">
    <property type="entry name" value="Peptidase_M15C"/>
</dbReference>